<organism evidence="2 3">
    <name type="scientific">Schistosoma mekongi</name>
    <name type="common">Parasitic worm</name>
    <dbReference type="NCBI Taxonomy" id="38744"/>
    <lineage>
        <taxon>Eukaryota</taxon>
        <taxon>Metazoa</taxon>
        <taxon>Spiralia</taxon>
        <taxon>Lophotrochozoa</taxon>
        <taxon>Platyhelminthes</taxon>
        <taxon>Trematoda</taxon>
        <taxon>Digenea</taxon>
        <taxon>Strigeidida</taxon>
        <taxon>Schistosomatoidea</taxon>
        <taxon>Schistosomatidae</taxon>
        <taxon>Schistosoma</taxon>
    </lineage>
</organism>
<evidence type="ECO:0008006" key="4">
    <source>
        <dbReference type="Google" id="ProtNLM"/>
    </source>
</evidence>
<accession>A0AAE1ZHU5</accession>
<feature type="chain" id="PRO_5042258560" description="Translocon-associated protein subunit beta" evidence="1">
    <location>
        <begin position="19"/>
        <end position="133"/>
    </location>
</feature>
<evidence type="ECO:0000313" key="3">
    <source>
        <dbReference type="Proteomes" id="UP001292079"/>
    </source>
</evidence>
<keyword evidence="3" id="KW-1185">Reference proteome</keyword>
<dbReference type="Proteomes" id="UP001292079">
    <property type="component" value="Unassembled WGS sequence"/>
</dbReference>
<dbReference type="Gene3D" id="2.40.160.110">
    <property type="match status" value="1"/>
</dbReference>
<evidence type="ECO:0000256" key="1">
    <source>
        <dbReference type="SAM" id="SignalP"/>
    </source>
</evidence>
<feature type="signal peptide" evidence="1">
    <location>
        <begin position="1"/>
        <end position="18"/>
    </location>
</feature>
<proteinExistence type="predicted"/>
<protein>
    <recommendedName>
        <fullName evidence="4">Translocon-associated protein subunit beta</fullName>
    </recommendedName>
</protein>
<reference evidence="2" key="2">
    <citation type="journal article" date="2023" name="Infect Dis Poverty">
        <title>Chromosome-scale genome of the human blood fluke Schistosoma mekongi and its implications for public health.</title>
        <authorList>
            <person name="Zhou M."/>
            <person name="Xu L."/>
            <person name="Xu D."/>
            <person name="Chen W."/>
            <person name="Khan J."/>
            <person name="Hu Y."/>
            <person name="Huang H."/>
            <person name="Wei H."/>
            <person name="Zhang Y."/>
            <person name="Chusongsang P."/>
            <person name="Tanasarnprasert K."/>
            <person name="Hu X."/>
            <person name="Limpanont Y."/>
            <person name="Lv Z."/>
        </authorList>
    </citation>
    <scope>NUCLEOTIDE SEQUENCE</scope>
    <source>
        <strain evidence="2">LV_2022a</strain>
    </source>
</reference>
<keyword evidence="1" id="KW-0732">Signal</keyword>
<comment type="caution">
    <text evidence="2">The sequence shown here is derived from an EMBL/GenBank/DDBJ whole genome shotgun (WGS) entry which is preliminary data.</text>
</comment>
<gene>
    <name evidence="2" type="ORF">MN116_000388</name>
</gene>
<evidence type="ECO:0000313" key="2">
    <source>
        <dbReference type="EMBL" id="KAK4474301.1"/>
    </source>
</evidence>
<dbReference type="AlphaFoldDB" id="A0AAE1ZHU5"/>
<name>A0AAE1ZHU5_SCHME</name>
<reference evidence="2" key="1">
    <citation type="submission" date="2022-04" db="EMBL/GenBank/DDBJ databases">
        <authorList>
            <person name="Xu L."/>
            <person name="Lv Z."/>
        </authorList>
    </citation>
    <scope>NUCLEOTIDE SEQUENCE</scope>
    <source>
        <strain evidence="2">LV_2022a</strain>
    </source>
</reference>
<dbReference type="EMBL" id="JALJAT010000001">
    <property type="protein sequence ID" value="KAK4474301.1"/>
    <property type="molecule type" value="Genomic_DNA"/>
</dbReference>
<sequence length="133" mass="14954">MFLALLALIIACSHSVLGHGTSSVMSPATFRISSNSSNISFLLQGYININLSYKKLSKPPVVISINSTNQEKFQASGFFERERELLNLSWAYDSSNITWSLLFQFSKSENSYSLNQISLYYDLPDLPVEQSNK</sequence>